<accession>A0ABW3JZN7</accession>
<dbReference type="RefSeq" id="WP_377577919.1">
    <property type="nucleotide sequence ID" value="NZ_JBHTKA010000001.1"/>
</dbReference>
<gene>
    <name evidence="2" type="ORF">ACFQ21_09045</name>
</gene>
<reference evidence="3" key="1">
    <citation type="journal article" date="2019" name="Int. J. Syst. Evol. Microbiol.">
        <title>The Global Catalogue of Microorganisms (GCM) 10K type strain sequencing project: providing services to taxonomists for standard genome sequencing and annotation.</title>
        <authorList>
            <consortium name="The Broad Institute Genomics Platform"/>
            <consortium name="The Broad Institute Genome Sequencing Center for Infectious Disease"/>
            <person name="Wu L."/>
            <person name="Ma J."/>
        </authorList>
    </citation>
    <scope>NUCLEOTIDE SEQUENCE [LARGE SCALE GENOMIC DNA]</scope>
    <source>
        <strain evidence="3">CCUG 58938</strain>
    </source>
</reference>
<evidence type="ECO:0000259" key="1">
    <source>
        <dbReference type="SMART" id="SM00460"/>
    </source>
</evidence>
<dbReference type="Pfam" id="PF01841">
    <property type="entry name" value="Transglut_core"/>
    <property type="match status" value="1"/>
</dbReference>
<dbReference type="PANTHER" id="PTHR46333">
    <property type="entry name" value="CYTOKINESIS PROTEIN 3"/>
    <property type="match status" value="1"/>
</dbReference>
<evidence type="ECO:0000313" key="3">
    <source>
        <dbReference type="Proteomes" id="UP001597112"/>
    </source>
</evidence>
<name>A0ABW3JZN7_9BACT</name>
<dbReference type="SMART" id="SM00460">
    <property type="entry name" value="TGc"/>
    <property type="match status" value="1"/>
</dbReference>
<dbReference type="InterPro" id="IPR038765">
    <property type="entry name" value="Papain-like_cys_pep_sf"/>
</dbReference>
<dbReference type="Proteomes" id="UP001597112">
    <property type="component" value="Unassembled WGS sequence"/>
</dbReference>
<protein>
    <submittedName>
        <fullName evidence="2">Transglutaminase domain-containing protein</fullName>
    </submittedName>
</protein>
<comment type="caution">
    <text evidence="2">The sequence shown here is derived from an EMBL/GenBank/DDBJ whole genome shotgun (WGS) entry which is preliminary data.</text>
</comment>
<evidence type="ECO:0000313" key="2">
    <source>
        <dbReference type="EMBL" id="MFD0999452.1"/>
    </source>
</evidence>
<keyword evidence="3" id="KW-1185">Reference proteome</keyword>
<dbReference type="InterPro" id="IPR052557">
    <property type="entry name" value="CAP/Cytokinesis_protein"/>
</dbReference>
<dbReference type="Gene3D" id="3.10.620.30">
    <property type="match status" value="1"/>
</dbReference>
<proteinExistence type="predicted"/>
<feature type="domain" description="Transglutaminase-like" evidence="1">
    <location>
        <begin position="115"/>
        <end position="181"/>
    </location>
</feature>
<organism evidence="2 3">
    <name type="scientific">Ohtaekwangia kribbensis</name>
    <dbReference type="NCBI Taxonomy" id="688913"/>
    <lineage>
        <taxon>Bacteria</taxon>
        <taxon>Pseudomonadati</taxon>
        <taxon>Bacteroidota</taxon>
        <taxon>Cytophagia</taxon>
        <taxon>Cytophagales</taxon>
        <taxon>Fulvivirgaceae</taxon>
        <taxon>Ohtaekwangia</taxon>
    </lineage>
</organism>
<dbReference type="EMBL" id="JBHTKA010000001">
    <property type="protein sequence ID" value="MFD0999452.1"/>
    <property type="molecule type" value="Genomic_DNA"/>
</dbReference>
<dbReference type="PANTHER" id="PTHR46333:SF2">
    <property type="entry name" value="CYTOKINESIS PROTEIN 3"/>
    <property type="match status" value="1"/>
</dbReference>
<sequence>MKIFVYIVLITVTCSVPLYARVSDFADVDFSKADSIAARYPRHSLRDLRALADKLTKPLSTDVEKFRAIYTWVCTNIANDYGLYLKNERQREKYSDPVARQAWNREFSARVFEKLLHEHKTVCTGYAYLVKELAFHAGIKCVIVDGYGRTAQSNIRGEGIANHSWNAVQLNGKWYLCDATWSSGAVDAKTGRFVKKFDAIYFLMDPALFVRNHYPIDPAWMLLFYKPTLHEFLYRPLIYSNIFQYNIQMLLPETFDLSTSKSGTVSFQWKVDHDKQPETIALQIKGNDSLDMLYPEVHRDAGILRIDHTFRTKGTYTVHILFNGSYVCTYMVHVT</sequence>
<dbReference type="InterPro" id="IPR002931">
    <property type="entry name" value="Transglutaminase-like"/>
</dbReference>
<dbReference type="SUPFAM" id="SSF54001">
    <property type="entry name" value="Cysteine proteinases"/>
    <property type="match status" value="1"/>
</dbReference>